<keyword evidence="4" id="KW-1185">Reference proteome</keyword>
<protein>
    <recommendedName>
        <fullName evidence="5">Secreted protein</fullName>
    </recommendedName>
</protein>
<accession>A0A4C1ZE69</accession>
<evidence type="ECO:0008006" key="5">
    <source>
        <dbReference type="Google" id="ProtNLM"/>
    </source>
</evidence>
<organism evidence="3 4">
    <name type="scientific">Eumeta variegata</name>
    <name type="common">Bagworm moth</name>
    <name type="synonym">Eumeta japonica</name>
    <dbReference type="NCBI Taxonomy" id="151549"/>
    <lineage>
        <taxon>Eukaryota</taxon>
        <taxon>Metazoa</taxon>
        <taxon>Ecdysozoa</taxon>
        <taxon>Arthropoda</taxon>
        <taxon>Hexapoda</taxon>
        <taxon>Insecta</taxon>
        <taxon>Pterygota</taxon>
        <taxon>Neoptera</taxon>
        <taxon>Endopterygota</taxon>
        <taxon>Lepidoptera</taxon>
        <taxon>Glossata</taxon>
        <taxon>Ditrysia</taxon>
        <taxon>Tineoidea</taxon>
        <taxon>Psychidae</taxon>
        <taxon>Oiketicinae</taxon>
        <taxon>Eumeta</taxon>
    </lineage>
</organism>
<comment type="caution">
    <text evidence="3">The sequence shown here is derived from an EMBL/GenBank/DDBJ whole genome shotgun (WGS) entry which is preliminary data.</text>
</comment>
<evidence type="ECO:0000313" key="4">
    <source>
        <dbReference type="Proteomes" id="UP000299102"/>
    </source>
</evidence>
<keyword evidence="2" id="KW-0732">Signal</keyword>
<reference evidence="3 4" key="1">
    <citation type="journal article" date="2019" name="Commun. Biol.">
        <title>The bagworm genome reveals a unique fibroin gene that provides high tensile strength.</title>
        <authorList>
            <person name="Kono N."/>
            <person name="Nakamura H."/>
            <person name="Ohtoshi R."/>
            <person name="Tomita M."/>
            <person name="Numata K."/>
            <person name="Arakawa K."/>
        </authorList>
    </citation>
    <scope>NUCLEOTIDE SEQUENCE [LARGE SCALE GENOMIC DNA]</scope>
</reference>
<evidence type="ECO:0000313" key="3">
    <source>
        <dbReference type="EMBL" id="GBP84887.1"/>
    </source>
</evidence>
<dbReference type="Proteomes" id="UP000299102">
    <property type="component" value="Unassembled WGS sequence"/>
</dbReference>
<feature type="region of interest" description="Disordered" evidence="1">
    <location>
        <begin position="81"/>
        <end position="102"/>
    </location>
</feature>
<evidence type="ECO:0000256" key="2">
    <source>
        <dbReference type="SAM" id="SignalP"/>
    </source>
</evidence>
<feature type="chain" id="PRO_5020033276" description="Secreted protein" evidence="2">
    <location>
        <begin position="20"/>
        <end position="102"/>
    </location>
</feature>
<feature type="compositionally biased region" description="Pro residues" evidence="1">
    <location>
        <begin position="92"/>
        <end position="102"/>
    </location>
</feature>
<name>A0A4C1ZE69_EUMVA</name>
<sequence length="102" mass="11168">MHHSHCILWVVHPLHPLSGQCISLSASQFVLIHELRLCNTKRRKNRAVNNEKTICVDEAKSSRKGDTTHAPSFSLALATQASLSQGARPRARSPPPPKVATA</sequence>
<dbReference type="AlphaFoldDB" id="A0A4C1ZE69"/>
<dbReference type="EMBL" id="BGZK01001704">
    <property type="protein sequence ID" value="GBP84887.1"/>
    <property type="molecule type" value="Genomic_DNA"/>
</dbReference>
<evidence type="ECO:0000256" key="1">
    <source>
        <dbReference type="SAM" id="MobiDB-lite"/>
    </source>
</evidence>
<feature type="signal peptide" evidence="2">
    <location>
        <begin position="1"/>
        <end position="19"/>
    </location>
</feature>
<gene>
    <name evidence="3" type="ORF">EVAR_55847_1</name>
</gene>
<proteinExistence type="predicted"/>